<dbReference type="GO" id="GO:0005524">
    <property type="term" value="F:ATP binding"/>
    <property type="evidence" value="ECO:0007669"/>
    <property type="project" value="UniProtKB-UniRule"/>
</dbReference>
<feature type="binding site" evidence="11">
    <location>
        <position position="196"/>
    </location>
    <ligand>
        <name>substrate</name>
    </ligand>
</feature>
<dbReference type="PRINTS" id="PR01099">
    <property type="entry name" value="HYETHTZKNASE"/>
</dbReference>
<dbReference type="AlphaFoldDB" id="A0A4U8YMH4"/>
<proteinExistence type="inferred from homology"/>
<sequence>MNDLALKAAENLSKIRESNPLVHNITNYVVMNYTANALLSLGASPVMAHAENEVEEMASFAGALVLNIGTLSDPWIRAMVSAGARARSLGTPVILDPVGSGATALRTRTATRLIWEAGVTLIRGNASEILSLQQAGSRTRGVDAVDTVEEAAAMASALATELGATIAITGPEDIVTDGARTAKIRGGHPLMARVTGTGCTATAITGAFAAVDPDPFTAACSALAFFGMAGQKAAENTSAPGSFMIALLDALYTLTPEELHTGCAMDVIGSGPKEQRP</sequence>
<evidence type="ECO:0000256" key="1">
    <source>
        <dbReference type="ARBA" id="ARBA00001771"/>
    </source>
</evidence>
<keyword evidence="4 11" id="KW-0808">Transferase</keyword>
<dbReference type="SUPFAM" id="SSF53613">
    <property type="entry name" value="Ribokinase-like"/>
    <property type="match status" value="1"/>
</dbReference>
<feature type="binding site" evidence="11">
    <location>
        <position position="169"/>
    </location>
    <ligand>
        <name>ATP</name>
        <dbReference type="ChEBI" id="CHEBI:30616"/>
    </ligand>
</feature>
<keyword evidence="7 11" id="KW-0418">Kinase</keyword>
<dbReference type="Proteomes" id="UP000507962">
    <property type="component" value="Unassembled WGS sequence"/>
</dbReference>
<dbReference type="GO" id="GO:0009229">
    <property type="term" value="P:thiamine diphosphate biosynthetic process"/>
    <property type="evidence" value="ECO:0007669"/>
    <property type="project" value="UniProtKB-UniRule"/>
</dbReference>
<dbReference type="Gene3D" id="3.40.1190.20">
    <property type="match status" value="1"/>
</dbReference>
<dbReference type="HAMAP" id="MF_00228">
    <property type="entry name" value="Thz_kinase"/>
    <property type="match status" value="1"/>
</dbReference>
<comment type="cofactor">
    <cofactor evidence="2 11">
        <name>Mg(2+)</name>
        <dbReference type="ChEBI" id="CHEBI:18420"/>
    </cofactor>
</comment>
<feature type="binding site" evidence="11">
    <location>
        <position position="47"/>
    </location>
    <ligand>
        <name>substrate</name>
    </ligand>
</feature>
<name>A0A4U8YMH4_9BACT</name>
<dbReference type="GO" id="GO:0004417">
    <property type="term" value="F:hydroxyethylthiazole kinase activity"/>
    <property type="evidence" value="ECO:0007669"/>
    <property type="project" value="UniProtKB-UniRule"/>
</dbReference>
<organism evidence="12 13">
    <name type="scientific">Desulfoluna butyratoxydans</name>
    <dbReference type="NCBI Taxonomy" id="231438"/>
    <lineage>
        <taxon>Bacteria</taxon>
        <taxon>Pseudomonadati</taxon>
        <taxon>Thermodesulfobacteriota</taxon>
        <taxon>Desulfobacteria</taxon>
        <taxon>Desulfobacterales</taxon>
        <taxon>Desulfolunaceae</taxon>
        <taxon>Desulfoluna</taxon>
    </lineage>
</organism>
<evidence type="ECO:0000256" key="8">
    <source>
        <dbReference type="ARBA" id="ARBA00022840"/>
    </source>
</evidence>
<gene>
    <name evidence="11" type="primary">thiM</name>
    <name evidence="12" type="ORF">MSL71_25970</name>
</gene>
<dbReference type="UniPathway" id="UPA00060">
    <property type="reaction ID" value="UER00139"/>
</dbReference>
<feature type="binding site" evidence="11">
    <location>
        <position position="123"/>
    </location>
    <ligand>
        <name>ATP</name>
        <dbReference type="ChEBI" id="CHEBI:30616"/>
    </ligand>
</feature>
<comment type="similarity">
    <text evidence="11">Belongs to the Thz kinase family.</text>
</comment>
<dbReference type="NCBIfam" id="TIGR00694">
    <property type="entry name" value="thiM"/>
    <property type="match status" value="1"/>
</dbReference>
<evidence type="ECO:0000256" key="7">
    <source>
        <dbReference type="ARBA" id="ARBA00022777"/>
    </source>
</evidence>
<dbReference type="EC" id="2.7.1.50" evidence="11"/>
<dbReference type="CDD" id="cd01170">
    <property type="entry name" value="THZ_kinase"/>
    <property type="match status" value="1"/>
</dbReference>
<keyword evidence="9 11" id="KW-0460">Magnesium</keyword>
<comment type="function">
    <text evidence="11">Catalyzes the phosphorylation of the hydroxyl group of 4-methyl-5-beta-hydroxyethylthiazole (THZ).</text>
</comment>
<evidence type="ECO:0000313" key="12">
    <source>
        <dbReference type="EMBL" id="VFQ44940.1"/>
    </source>
</evidence>
<keyword evidence="10 11" id="KW-0784">Thiamine biosynthesis</keyword>
<accession>A0A4U8YMH4</accession>
<evidence type="ECO:0000313" key="13">
    <source>
        <dbReference type="Proteomes" id="UP000507962"/>
    </source>
</evidence>
<evidence type="ECO:0000256" key="11">
    <source>
        <dbReference type="HAMAP-Rule" id="MF_00228"/>
    </source>
</evidence>
<dbReference type="InterPro" id="IPR000417">
    <property type="entry name" value="Hyethyz_kinase"/>
</dbReference>
<comment type="pathway">
    <text evidence="3 11">Cofactor biosynthesis; thiamine diphosphate biosynthesis; 4-methyl-5-(2-phosphoethyl)-thiazole from 5-(2-hydroxyethyl)-4-methylthiazole: step 1/1.</text>
</comment>
<protein>
    <recommendedName>
        <fullName evidence="11">Hydroxyethylthiazole kinase</fullName>
        <ecNumber evidence="11">2.7.1.50</ecNumber>
    </recommendedName>
    <alternativeName>
        <fullName evidence="11">4-methyl-5-beta-hydroxyethylthiazole kinase</fullName>
        <shortName evidence="11">TH kinase</shortName>
        <shortName evidence="11">Thz kinase</shortName>
    </alternativeName>
</protein>
<keyword evidence="13" id="KW-1185">Reference proteome</keyword>
<dbReference type="GO" id="GO:0009228">
    <property type="term" value="P:thiamine biosynthetic process"/>
    <property type="evidence" value="ECO:0007669"/>
    <property type="project" value="UniProtKB-KW"/>
</dbReference>
<dbReference type="InterPro" id="IPR029056">
    <property type="entry name" value="Ribokinase-like"/>
</dbReference>
<evidence type="ECO:0000256" key="5">
    <source>
        <dbReference type="ARBA" id="ARBA00022723"/>
    </source>
</evidence>
<evidence type="ECO:0000256" key="6">
    <source>
        <dbReference type="ARBA" id="ARBA00022741"/>
    </source>
</evidence>
<dbReference type="NCBIfam" id="NF006830">
    <property type="entry name" value="PRK09355.1"/>
    <property type="match status" value="1"/>
</dbReference>
<keyword evidence="6 11" id="KW-0547">Nucleotide-binding</keyword>
<comment type="catalytic activity">
    <reaction evidence="1 11">
        <text>5-(2-hydroxyethyl)-4-methylthiazole + ATP = 4-methyl-5-(2-phosphooxyethyl)-thiazole + ADP + H(+)</text>
        <dbReference type="Rhea" id="RHEA:24212"/>
        <dbReference type="ChEBI" id="CHEBI:15378"/>
        <dbReference type="ChEBI" id="CHEBI:17957"/>
        <dbReference type="ChEBI" id="CHEBI:30616"/>
        <dbReference type="ChEBI" id="CHEBI:58296"/>
        <dbReference type="ChEBI" id="CHEBI:456216"/>
        <dbReference type="EC" id="2.7.1.50"/>
    </reaction>
</comment>
<dbReference type="GO" id="GO:0000287">
    <property type="term" value="F:magnesium ion binding"/>
    <property type="evidence" value="ECO:0007669"/>
    <property type="project" value="UniProtKB-UniRule"/>
</dbReference>
<reference evidence="12 13" key="1">
    <citation type="submission" date="2019-03" db="EMBL/GenBank/DDBJ databases">
        <authorList>
            <person name="Nijsse B."/>
        </authorList>
    </citation>
    <scope>NUCLEOTIDE SEQUENCE [LARGE SCALE GENOMIC DNA]</scope>
    <source>
        <strain evidence="12">Desulfoluna butyratoxydans MSL71</strain>
    </source>
</reference>
<evidence type="ECO:0000256" key="2">
    <source>
        <dbReference type="ARBA" id="ARBA00001946"/>
    </source>
</evidence>
<keyword evidence="8 11" id="KW-0067">ATP-binding</keyword>
<evidence type="ECO:0000256" key="10">
    <source>
        <dbReference type="ARBA" id="ARBA00022977"/>
    </source>
</evidence>
<dbReference type="EMBL" id="CAADHO010000004">
    <property type="protein sequence ID" value="VFQ44940.1"/>
    <property type="molecule type" value="Genomic_DNA"/>
</dbReference>
<dbReference type="RefSeq" id="WP_180140966.1">
    <property type="nucleotide sequence ID" value="NZ_CAADHO010000004.1"/>
</dbReference>
<dbReference type="PIRSF" id="PIRSF000513">
    <property type="entry name" value="Thz_kinase"/>
    <property type="match status" value="1"/>
</dbReference>
<keyword evidence="5 11" id="KW-0479">Metal-binding</keyword>
<evidence type="ECO:0000256" key="9">
    <source>
        <dbReference type="ARBA" id="ARBA00022842"/>
    </source>
</evidence>
<evidence type="ECO:0000256" key="4">
    <source>
        <dbReference type="ARBA" id="ARBA00022679"/>
    </source>
</evidence>
<evidence type="ECO:0000256" key="3">
    <source>
        <dbReference type="ARBA" id="ARBA00004868"/>
    </source>
</evidence>
<dbReference type="Pfam" id="PF02110">
    <property type="entry name" value="HK"/>
    <property type="match status" value="1"/>
</dbReference>